<feature type="domain" description="ABC-type glycine betaine transport system substrate-binding" evidence="1">
    <location>
        <begin position="2"/>
        <end position="177"/>
    </location>
</feature>
<sequence length="180" mass="20291">DKYDLDVLSQMSFNNTYTLAVKPELAEKYGLKTMSDLQSLNGQLRISPTLEFMNRGDGLPGLKETYGLTFAEETGINGSPRYTALMSGESDVIDAFLTDGLLKKFGLTVLEDDKNFFPPYYAIPVVRGEILEKYPEIQDVFEKLAPLLTDESMQEMNYQIDELQKDEKDVAAAFLEKNGF</sequence>
<dbReference type="SUPFAM" id="SSF53850">
    <property type="entry name" value="Periplasmic binding protein-like II"/>
    <property type="match status" value="1"/>
</dbReference>
<dbReference type="GO" id="GO:0022857">
    <property type="term" value="F:transmembrane transporter activity"/>
    <property type="evidence" value="ECO:0007669"/>
    <property type="project" value="InterPro"/>
</dbReference>
<dbReference type="InterPro" id="IPR007210">
    <property type="entry name" value="ABC_Gly_betaine_transp_sub-bd"/>
</dbReference>
<dbReference type="AlphaFoldDB" id="C0CP33"/>
<evidence type="ECO:0000259" key="1">
    <source>
        <dbReference type="Pfam" id="PF04069"/>
    </source>
</evidence>
<reference evidence="2 3" key="2">
    <citation type="submission" date="2009-02" db="EMBL/GenBank/DDBJ databases">
        <title>Draft genome sequence of Blautia hydrogenotrophica DSM 10507 (Ruminococcus hydrogenotrophicus DSM 10507).</title>
        <authorList>
            <person name="Sudarsanam P."/>
            <person name="Ley R."/>
            <person name="Guruge J."/>
            <person name="Turnbaugh P.J."/>
            <person name="Mahowald M."/>
            <person name="Liep D."/>
            <person name="Gordon J."/>
        </authorList>
    </citation>
    <scope>NUCLEOTIDE SEQUENCE [LARGE SCALE GENOMIC DNA]</scope>
    <source>
        <strain evidence="3">DSM 10507 / JCM 14656 / S5a33</strain>
    </source>
</reference>
<comment type="caution">
    <text evidence="2">The sequence shown here is derived from an EMBL/GenBank/DDBJ whole genome shotgun (WGS) entry which is preliminary data.</text>
</comment>
<evidence type="ECO:0000313" key="2">
    <source>
        <dbReference type="EMBL" id="EEG48490.1"/>
    </source>
</evidence>
<gene>
    <name evidence="2" type="ORF">RUMHYD_02634</name>
</gene>
<dbReference type="RefSeq" id="WP_005950156.1">
    <property type="nucleotide sequence ID" value="NZ_GG657686.1"/>
</dbReference>
<dbReference type="HOGENOM" id="CLU_038355_3_0_9"/>
<name>C0CP33_BLAHS</name>
<dbReference type="Gene3D" id="3.40.190.120">
    <property type="entry name" value="Osmoprotection protein (prox), domain 2"/>
    <property type="match status" value="1"/>
</dbReference>
<protein>
    <recommendedName>
        <fullName evidence="1">ABC-type glycine betaine transport system substrate-binding domain-containing protein</fullName>
    </recommendedName>
</protein>
<dbReference type="GO" id="GO:0043190">
    <property type="term" value="C:ATP-binding cassette (ABC) transporter complex"/>
    <property type="evidence" value="ECO:0007669"/>
    <property type="project" value="InterPro"/>
</dbReference>
<dbReference type="Gene3D" id="3.40.190.10">
    <property type="entry name" value="Periplasmic binding protein-like II"/>
    <property type="match status" value="1"/>
</dbReference>
<dbReference type="Proteomes" id="UP000003100">
    <property type="component" value="Unassembled WGS sequence"/>
</dbReference>
<proteinExistence type="predicted"/>
<organism evidence="2 3">
    <name type="scientific">Blautia hydrogenotrophica (strain DSM 10507 / JCM 14656 / S5a33)</name>
    <name type="common">Ruminococcus hydrogenotrophicus</name>
    <dbReference type="NCBI Taxonomy" id="476272"/>
    <lineage>
        <taxon>Bacteria</taxon>
        <taxon>Bacillati</taxon>
        <taxon>Bacillota</taxon>
        <taxon>Clostridia</taxon>
        <taxon>Lachnospirales</taxon>
        <taxon>Lachnospiraceae</taxon>
        <taxon>Blautia</taxon>
    </lineage>
</organism>
<keyword evidence="3" id="KW-1185">Reference proteome</keyword>
<evidence type="ECO:0000313" key="3">
    <source>
        <dbReference type="Proteomes" id="UP000003100"/>
    </source>
</evidence>
<dbReference type="eggNOG" id="COG1732">
    <property type="taxonomic scope" value="Bacteria"/>
</dbReference>
<feature type="non-terminal residue" evidence="2">
    <location>
        <position position="1"/>
    </location>
</feature>
<dbReference type="Pfam" id="PF04069">
    <property type="entry name" value="OpuAC"/>
    <property type="match status" value="1"/>
</dbReference>
<accession>C0CP33</accession>
<dbReference type="EMBL" id="ACBZ01000142">
    <property type="protein sequence ID" value="EEG48490.1"/>
    <property type="molecule type" value="Genomic_DNA"/>
</dbReference>
<reference evidence="2 3" key="1">
    <citation type="submission" date="2009-01" db="EMBL/GenBank/DDBJ databases">
        <authorList>
            <person name="Fulton L."/>
            <person name="Clifton S."/>
            <person name="Fulton B."/>
            <person name="Xu J."/>
            <person name="Minx P."/>
            <person name="Pepin K.H."/>
            <person name="Johnson M."/>
            <person name="Bhonagiri V."/>
            <person name="Nash W.E."/>
            <person name="Mardis E.R."/>
            <person name="Wilson R.K."/>
        </authorList>
    </citation>
    <scope>NUCLEOTIDE SEQUENCE [LARGE SCALE GENOMIC DNA]</scope>
    <source>
        <strain evidence="3">DSM 10507 / JCM 14656 / S5a33</strain>
    </source>
</reference>
<dbReference type="PATRIC" id="fig|476272.21.peg.763"/>